<dbReference type="SUPFAM" id="SSF49899">
    <property type="entry name" value="Concanavalin A-like lectins/glucanases"/>
    <property type="match status" value="1"/>
</dbReference>
<feature type="domain" description="GH16" evidence="4">
    <location>
        <begin position="252"/>
        <end position="562"/>
    </location>
</feature>
<keyword evidence="3" id="KW-0472">Membrane</keyword>
<feature type="region of interest" description="Disordered" evidence="2">
    <location>
        <begin position="1"/>
        <end position="24"/>
    </location>
</feature>
<accession>A0A4U7KR83</accession>
<feature type="compositionally biased region" description="Polar residues" evidence="2">
    <location>
        <begin position="70"/>
        <end position="100"/>
    </location>
</feature>
<organism evidence="5 6">
    <name type="scientific">Sporisorium graminicola</name>
    <dbReference type="NCBI Taxonomy" id="280036"/>
    <lineage>
        <taxon>Eukaryota</taxon>
        <taxon>Fungi</taxon>
        <taxon>Dikarya</taxon>
        <taxon>Basidiomycota</taxon>
        <taxon>Ustilaginomycotina</taxon>
        <taxon>Ustilaginomycetes</taxon>
        <taxon>Ustilaginales</taxon>
        <taxon>Ustilaginaceae</taxon>
        <taxon>Sporisorium</taxon>
    </lineage>
</organism>
<evidence type="ECO:0000313" key="5">
    <source>
        <dbReference type="EMBL" id="TKY86954.1"/>
    </source>
</evidence>
<sequence>MTGKSNSSPSAVVGHGIEEEREPSVNMPSIELVISLNEQDSDLRRDPLRYLAAQTRAATVADGDKKTTKARPSSLDQTTVHSSLTRSFSLQPATPKTPASNHLEAERNRFFDAYTSTPTTLHSMHSLRSSTPEAGMYQASINTSFTNVALKSRKASRRASTLIKGKVEKPWLNDRKRLRSHKLAFWAFMASALTGVVGAALLMYFAYASVPRDKYCLVLEDHFDGSELDKSIWFHEQEVGGFGNSEFEWTTDSINNSFVENGHLYIVPTLTSDHLGEQAVLNGYAVNLTQSGQCTAPVPSNHSCAVTSNSTTGVILPPVQSARLMTNFSRTIKYGRVEVRAKMPTGDWLWPAIWMLPKYSVYGDWPRSGEIDIIETKGNMPRSRQDDASNNMHSTLHFGPDWLFDGYGFATKVRKLWHKYYNQDFHTFGLEWTEESIFTWERSPVWRNMQVNMKPGGFWKLGEFPQRMGNGTLLDDPWAGRPEPFAKSAPFDQEFYLILNVAVGGTNGYFQDRQGDNKPWSNDAENPRAQFWASKDQWLPTWPRDPRDRGMVVDYVKMWQKC</sequence>
<name>A0A4U7KR83_9BASI</name>
<dbReference type="RefSeq" id="XP_029738939.1">
    <property type="nucleotide sequence ID" value="XM_029884229.1"/>
</dbReference>
<dbReference type="AlphaFoldDB" id="A0A4U7KR83"/>
<dbReference type="Gene3D" id="2.60.120.200">
    <property type="match status" value="1"/>
</dbReference>
<dbReference type="InterPro" id="IPR013320">
    <property type="entry name" value="ConA-like_dom_sf"/>
</dbReference>
<dbReference type="CDD" id="cd08024">
    <property type="entry name" value="GH16_CCF"/>
    <property type="match status" value="1"/>
</dbReference>
<dbReference type="EMBL" id="SRRM01000014">
    <property type="protein sequence ID" value="TKY86954.1"/>
    <property type="molecule type" value="Genomic_DNA"/>
</dbReference>
<feature type="compositionally biased region" description="Polar residues" evidence="2">
    <location>
        <begin position="1"/>
        <end position="10"/>
    </location>
</feature>
<feature type="region of interest" description="Disordered" evidence="2">
    <location>
        <begin position="57"/>
        <end position="103"/>
    </location>
</feature>
<dbReference type="PANTHER" id="PTHR10963:SF55">
    <property type="entry name" value="GLYCOSIDE HYDROLASE FAMILY 16 PROTEIN"/>
    <property type="match status" value="1"/>
</dbReference>
<comment type="similarity">
    <text evidence="1">Belongs to the glycosyl hydrolase 16 family.</text>
</comment>
<dbReference type="GO" id="GO:0004553">
    <property type="term" value="F:hydrolase activity, hydrolyzing O-glycosyl compounds"/>
    <property type="evidence" value="ECO:0007669"/>
    <property type="project" value="InterPro"/>
</dbReference>
<dbReference type="Pfam" id="PF00722">
    <property type="entry name" value="Glyco_hydro_16"/>
    <property type="match status" value="1"/>
</dbReference>
<dbReference type="InterPro" id="IPR050546">
    <property type="entry name" value="Glycosyl_Hydrlase_16"/>
</dbReference>
<dbReference type="Proteomes" id="UP000306050">
    <property type="component" value="Chromosome SGRAM_22"/>
</dbReference>
<feature type="transmembrane region" description="Helical" evidence="3">
    <location>
        <begin position="183"/>
        <end position="207"/>
    </location>
</feature>
<keyword evidence="3" id="KW-1133">Transmembrane helix</keyword>
<dbReference type="GeneID" id="40726526"/>
<evidence type="ECO:0000256" key="3">
    <source>
        <dbReference type="SAM" id="Phobius"/>
    </source>
</evidence>
<comment type="caution">
    <text evidence="5">The sequence shown here is derived from an EMBL/GenBank/DDBJ whole genome shotgun (WGS) entry which is preliminary data.</text>
</comment>
<dbReference type="FunFam" id="2.60.120.200:FF:000178">
    <property type="entry name" value="Glycoside hydrolase family 16 protein"/>
    <property type="match status" value="1"/>
</dbReference>
<dbReference type="PROSITE" id="PS51762">
    <property type="entry name" value="GH16_2"/>
    <property type="match status" value="1"/>
</dbReference>
<evidence type="ECO:0000259" key="4">
    <source>
        <dbReference type="PROSITE" id="PS51762"/>
    </source>
</evidence>
<evidence type="ECO:0000256" key="1">
    <source>
        <dbReference type="ARBA" id="ARBA00006865"/>
    </source>
</evidence>
<protein>
    <recommendedName>
        <fullName evidence="4">GH16 domain-containing protein</fullName>
    </recommendedName>
</protein>
<dbReference type="PANTHER" id="PTHR10963">
    <property type="entry name" value="GLYCOSYL HYDROLASE-RELATED"/>
    <property type="match status" value="1"/>
</dbReference>
<proteinExistence type="inferred from homology"/>
<dbReference type="KEGG" id="sgra:EX895_003631"/>
<evidence type="ECO:0000256" key="2">
    <source>
        <dbReference type="SAM" id="MobiDB-lite"/>
    </source>
</evidence>
<dbReference type="InterPro" id="IPR000757">
    <property type="entry name" value="Beta-glucanase-like"/>
</dbReference>
<keyword evidence="3" id="KW-0812">Transmembrane</keyword>
<gene>
    <name evidence="5" type="ORF">EX895_003631</name>
</gene>
<evidence type="ECO:0000313" key="6">
    <source>
        <dbReference type="Proteomes" id="UP000306050"/>
    </source>
</evidence>
<dbReference type="GO" id="GO:0005975">
    <property type="term" value="P:carbohydrate metabolic process"/>
    <property type="evidence" value="ECO:0007669"/>
    <property type="project" value="InterPro"/>
</dbReference>
<dbReference type="OrthoDB" id="4781at2759"/>
<reference evidence="5 6" key="1">
    <citation type="submission" date="2019-05" db="EMBL/GenBank/DDBJ databases">
        <title>Sporisorium graminicola CBS 10092 draft sequencing and annotation.</title>
        <authorList>
            <person name="Solano-Gonzalez S."/>
            <person name="Caddick M.X."/>
            <person name="Darby A."/>
        </authorList>
    </citation>
    <scope>NUCLEOTIDE SEQUENCE [LARGE SCALE GENOMIC DNA]</scope>
    <source>
        <strain evidence="5 6">CBS 10092</strain>
    </source>
</reference>
<keyword evidence="6" id="KW-1185">Reference proteome</keyword>